<name>S8D756_9LAMI</name>
<dbReference type="PROSITE" id="PS51700">
    <property type="entry name" value="SEPARIN"/>
    <property type="match status" value="1"/>
</dbReference>
<sequence length="251" mass="27631">MLPWESLPILRGQEVYRMPSVGSIFAILSRFQNPPSFPIIDPQDSYYLLNPGGDLVRTQNEFQDWFRDQEMMEGKTGSAPTVEELSSALGSHDLFIYFGHGSGMQYIPPHEIQKLDGCAATLLLGCSSGCLHLRGSYVPRGAPISYLLAGAPAIVANLWEVTDRDIDRFGKAVLNAWMRERRRAAGAGECCCCCGGGGRREWCEHRARIGSFMEEGREACALRFLIGAAPVCYGVPTGIVKRGGGRRRKDP</sequence>
<dbReference type="PANTHER" id="PTHR12792:SF0">
    <property type="entry name" value="SEPARIN"/>
    <property type="match status" value="1"/>
</dbReference>
<evidence type="ECO:0000313" key="6">
    <source>
        <dbReference type="EMBL" id="EPS58493.1"/>
    </source>
</evidence>
<dbReference type="EMBL" id="AUSU01009168">
    <property type="protein sequence ID" value="EPS58493.1"/>
    <property type="molecule type" value="Genomic_DNA"/>
</dbReference>
<comment type="catalytic activity">
    <reaction evidence="1">
        <text>All bonds known to be hydrolyzed by this endopeptidase have arginine in P1 and an acidic residue in P4. P6 is often occupied by an acidic residue or by a hydroxy-amino-acid residue, the phosphorylation of which enhances cleavage.</text>
        <dbReference type="EC" id="3.4.22.49"/>
    </reaction>
</comment>
<proteinExistence type="predicted"/>
<dbReference type="EC" id="3.4.22.49" evidence="2"/>
<evidence type="ECO:0000313" key="7">
    <source>
        <dbReference type="Proteomes" id="UP000015453"/>
    </source>
</evidence>
<dbReference type="Proteomes" id="UP000015453">
    <property type="component" value="Unassembled WGS sequence"/>
</dbReference>
<dbReference type="PANTHER" id="PTHR12792">
    <property type="entry name" value="EXTRA SPINDLE POLES 1-RELATED"/>
    <property type="match status" value="1"/>
</dbReference>
<evidence type="ECO:0000259" key="5">
    <source>
        <dbReference type="PROSITE" id="PS51700"/>
    </source>
</evidence>
<comment type="caution">
    <text evidence="6">The sequence shown here is derived from an EMBL/GenBank/DDBJ whole genome shotgun (WGS) entry which is preliminary data.</text>
</comment>
<dbReference type="GO" id="GO:0051307">
    <property type="term" value="P:meiotic chromosome separation"/>
    <property type="evidence" value="ECO:0007669"/>
    <property type="project" value="TreeGrafter"/>
</dbReference>
<reference evidence="6 7" key="1">
    <citation type="journal article" date="2013" name="BMC Genomics">
        <title>The miniature genome of a carnivorous plant Genlisea aurea contains a low number of genes and short non-coding sequences.</title>
        <authorList>
            <person name="Leushkin E.V."/>
            <person name="Sutormin R.A."/>
            <person name="Nabieva E.R."/>
            <person name="Penin A.A."/>
            <person name="Kondrashov A.S."/>
            <person name="Logacheva M.D."/>
        </authorList>
    </citation>
    <scope>NUCLEOTIDE SEQUENCE [LARGE SCALE GENOMIC DNA]</scope>
</reference>
<gene>
    <name evidence="6" type="ORF">M569_16320</name>
</gene>
<dbReference type="AlphaFoldDB" id="S8D756"/>
<keyword evidence="4" id="KW-0159">Chromosome partition</keyword>
<dbReference type="OrthoDB" id="10255632at2759"/>
<dbReference type="GO" id="GO:0004197">
    <property type="term" value="F:cysteine-type endopeptidase activity"/>
    <property type="evidence" value="ECO:0007669"/>
    <property type="project" value="InterPro"/>
</dbReference>
<dbReference type="InterPro" id="IPR030397">
    <property type="entry name" value="SEPARIN_core_dom"/>
</dbReference>
<evidence type="ECO:0000256" key="2">
    <source>
        <dbReference type="ARBA" id="ARBA00012489"/>
    </source>
</evidence>
<dbReference type="GO" id="GO:0005634">
    <property type="term" value="C:nucleus"/>
    <property type="evidence" value="ECO:0007669"/>
    <property type="project" value="InterPro"/>
</dbReference>
<dbReference type="GO" id="GO:0005737">
    <property type="term" value="C:cytoplasm"/>
    <property type="evidence" value="ECO:0007669"/>
    <property type="project" value="TreeGrafter"/>
</dbReference>
<protein>
    <recommendedName>
        <fullName evidence="2">separase</fullName>
        <ecNumber evidence="2">3.4.22.49</ecNumber>
    </recommendedName>
</protein>
<dbReference type="Pfam" id="PF03568">
    <property type="entry name" value="Separin_C"/>
    <property type="match status" value="1"/>
</dbReference>
<dbReference type="GO" id="GO:0072686">
    <property type="term" value="C:mitotic spindle"/>
    <property type="evidence" value="ECO:0007669"/>
    <property type="project" value="TreeGrafter"/>
</dbReference>
<dbReference type="InterPro" id="IPR005314">
    <property type="entry name" value="Peptidase_C50"/>
</dbReference>
<accession>S8D756</accession>
<evidence type="ECO:0000256" key="3">
    <source>
        <dbReference type="ARBA" id="ARBA00022801"/>
    </source>
</evidence>
<keyword evidence="3" id="KW-0378">Hydrolase</keyword>
<organism evidence="6 7">
    <name type="scientific">Genlisea aurea</name>
    <dbReference type="NCBI Taxonomy" id="192259"/>
    <lineage>
        <taxon>Eukaryota</taxon>
        <taxon>Viridiplantae</taxon>
        <taxon>Streptophyta</taxon>
        <taxon>Embryophyta</taxon>
        <taxon>Tracheophyta</taxon>
        <taxon>Spermatophyta</taxon>
        <taxon>Magnoliopsida</taxon>
        <taxon>eudicotyledons</taxon>
        <taxon>Gunneridae</taxon>
        <taxon>Pentapetalae</taxon>
        <taxon>asterids</taxon>
        <taxon>lamiids</taxon>
        <taxon>Lamiales</taxon>
        <taxon>Lentibulariaceae</taxon>
        <taxon>Genlisea</taxon>
    </lineage>
</organism>
<feature type="domain" description="Peptidase C50" evidence="5">
    <location>
        <begin position="42"/>
        <end position="137"/>
    </location>
</feature>
<evidence type="ECO:0000256" key="4">
    <source>
        <dbReference type="ARBA" id="ARBA00022829"/>
    </source>
</evidence>
<evidence type="ECO:0000256" key="1">
    <source>
        <dbReference type="ARBA" id="ARBA00000451"/>
    </source>
</evidence>
<keyword evidence="7" id="KW-1185">Reference proteome</keyword>
<dbReference type="GO" id="GO:0006508">
    <property type="term" value="P:proteolysis"/>
    <property type="evidence" value="ECO:0007669"/>
    <property type="project" value="InterPro"/>
</dbReference>